<evidence type="ECO:0000313" key="1">
    <source>
        <dbReference type="Proteomes" id="UP000515152"/>
    </source>
</evidence>
<sequence>MKLGTLWSIKQVGTLEPSKMFFRLPRLPPRYIRYLQTQAVHSVDVKARSLVIPRMAMVLGALGIGMSGYSSRQLALHHSPSARVLQWMDEPAGGRPLAARGRFHTATALPHQAAAVPGLELQLYPVPKLP</sequence>
<dbReference type="OrthoDB" id="8665797at2759"/>
<dbReference type="AlphaFoldDB" id="A0A8M1KT89"/>
<accession>A0A8M1KT89</accession>
<protein>
    <submittedName>
        <fullName evidence="2">Uncharacterized protein zgc:193593</fullName>
    </submittedName>
</protein>
<proteinExistence type="predicted"/>
<dbReference type="Proteomes" id="UP000515152">
    <property type="component" value="Chromosome 14"/>
</dbReference>
<reference evidence="2" key="1">
    <citation type="submission" date="2025-08" db="UniProtKB">
        <authorList>
            <consortium name="RefSeq"/>
        </authorList>
    </citation>
    <scope>IDENTIFICATION</scope>
</reference>
<gene>
    <name evidence="2" type="primary">zgc:193593</name>
</gene>
<dbReference type="KEGG" id="char:122133465"/>
<keyword evidence="1" id="KW-1185">Reference proteome</keyword>
<dbReference type="RefSeq" id="XP_042565658.1">
    <property type="nucleotide sequence ID" value="XM_042709724.1"/>
</dbReference>
<dbReference type="GeneID" id="122133465"/>
<organism evidence="1 2">
    <name type="scientific">Clupea harengus</name>
    <name type="common">Atlantic herring</name>
    <dbReference type="NCBI Taxonomy" id="7950"/>
    <lineage>
        <taxon>Eukaryota</taxon>
        <taxon>Metazoa</taxon>
        <taxon>Chordata</taxon>
        <taxon>Craniata</taxon>
        <taxon>Vertebrata</taxon>
        <taxon>Euteleostomi</taxon>
        <taxon>Actinopterygii</taxon>
        <taxon>Neopterygii</taxon>
        <taxon>Teleostei</taxon>
        <taxon>Clupei</taxon>
        <taxon>Clupeiformes</taxon>
        <taxon>Clupeoidei</taxon>
        <taxon>Clupeidae</taxon>
        <taxon>Clupea</taxon>
    </lineage>
</organism>
<name>A0A8M1KT89_CLUHA</name>
<evidence type="ECO:0000313" key="2">
    <source>
        <dbReference type="RefSeq" id="XP_042565658.1"/>
    </source>
</evidence>